<dbReference type="Proteomes" id="UP000187203">
    <property type="component" value="Unassembled WGS sequence"/>
</dbReference>
<evidence type="ECO:0000256" key="1">
    <source>
        <dbReference type="ARBA" id="ARBA00008932"/>
    </source>
</evidence>
<accession>A0A1R3I4G6</accession>
<protein>
    <submittedName>
        <fullName evidence="3">Major sperm protein</fullName>
    </submittedName>
</protein>
<dbReference type="Gene3D" id="2.60.40.10">
    <property type="entry name" value="Immunoglobulins"/>
    <property type="match status" value="1"/>
</dbReference>
<proteinExistence type="inferred from homology"/>
<dbReference type="InterPro" id="IPR016763">
    <property type="entry name" value="VAP"/>
</dbReference>
<dbReference type="GO" id="GO:0005789">
    <property type="term" value="C:endoplasmic reticulum membrane"/>
    <property type="evidence" value="ECO:0007669"/>
    <property type="project" value="InterPro"/>
</dbReference>
<dbReference type="InterPro" id="IPR013783">
    <property type="entry name" value="Ig-like_fold"/>
</dbReference>
<dbReference type="Pfam" id="PF00635">
    <property type="entry name" value="Motile_Sperm"/>
    <property type="match status" value="1"/>
</dbReference>
<organism evidence="3 4">
    <name type="scientific">Corchorus olitorius</name>
    <dbReference type="NCBI Taxonomy" id="93759"/>
    <lineage>
        <taxon>Eukaryota</taxon>
        <taxon>Viridiplantae</taxon>
        <taxon>Streptophyta</taxon>
        <taxon>Embryophyta</taxon>
        <taxon>Tracheophyta</taxon>
        <taxon>Spermatophyta</taxon>
        <taxon>Magnoliopsida</taxon>
        <taxon>eudicotyledons</taxon>
        <taxon>Gunneridae</taxon>
        <taxon>Pentapetalae</taxon>
        <taxon>rosids</taxon>
        <taxon>malvids</taxon>
        <taxon>Malvales</taxon>
        <taxon>Malvaceae</taxon>
        <taxon>Grewioideae</taxon>
        <taxon>Apeibeae</taxon>
        <taxon>Corchorus</taxon>
    </lineage>
</organism>
<dbReference type="PANTHER" id="PTHR10809:SF45">
    <property type="entry name" value="VESICLE-ASSOCIATED PROTEIN 2-2"/>
    <property type="match status" value="1"/>
</dbReference>
<dbReference type="STRING" id="93759.A0A1R3I4G6"/>
<gene>
    <name evidence="3" type="ORF">COLO4_25186</name>
</gene>
<dbReference type="InterPro" id="IPR000535">
    <property type="entry name" value="MSP_dom"/>
</dbReference>
<evidence type="ECO:0000259" key="2">
    <source>
        <dbReference type="PROSITE" id="PS50202"/>
    </source>
</evidence>
<dbReference type="GO" id="GO:0005886">
    <property type="term" value="C:plasma membrane"/>
    <property type="evidence" value="ECO:0007669"/>
    <property type="project" value="TreeGrafter"/>
</dbReference>
<keyword evidence="4" id="KW-1185">Reference proteome</keyword>
<feature type="domain" description="MSP" evidence="2">
    <location>
        <begin position="12"/>
        <end position="97"/>
    </location>
</feature>
<dbReference type="EMBL" id="AWUE01018936">
    <property type="protein sequence ID" value="OMO77429.1"/>
    <property type="molecule type" value="Genomic_DNA"/>
</dbReference>
<name>A0A1R3I4G6_9ROSI</name>
<sequence>MVGCSVKLLSACLNLEDFRNHLRIQESGGARLVGARYRRCSGAQSARESKEVKTTSPKKYCVRPNVGVIMPKSICDFTVTMQAQREAPPDMICNKKS</sequence>
<evidence type="ECO:0000313" key="4">
    <source>
        <dbReference type="Proteomes" id="UP000187203"/>
    </source>
</evidence>
<comment type="caution">
    <text evidence="3">The sequence shown here is derived from an EMBL/GenBank/DDBJ whole genome shotgun (WGS) entry which is preliminary data.</text>
</comment>
<dbReference type="GO" id="GO:0090158">
    <property type="term" value="P:endoplasmic reticulum membrane organization"/>
    <property type="evidence" value="ECO:0007669"/>
    <property type="project" value="TreeGrafter"/>
</dbReference>
<comment type="similarity">
    <text evidence="1">Belongs to the VAMP-associated protein (VAP) (TC 9.B.17) family.</text>
</comment>
<reference evidence="4" key="1">
    <citation type="submission" date="2013-09" db="EMBL/GenBank/DDBJ databases">
        <title>Corchorus olitorius genome sequencing.</title>
        <authorList>
            <person name="Alam M."/>
            <person name="Haque M.S."/>
            <person name="Islam M.S."/>
            <person name="Emdad E.M."/>
            <person name="Islam M.M."/>
            <person name="Ahmed B."/>
            <person name="Halim A."/>
            <person name="Hossen Q.M.M."/>
            <person name="Hossain M.Z."/>
            <person name="Ahmed R."/>
            <person name="Khan M.M."/>
            <person name="Islam R."/>
            <person name="Rashid M.M."/>
            <person name="Khan S.A."/>
            <person name="Rahman M.S."/>
            <person name="Alam M."/>
            <person name="Yahiya A.S."/>
            <person name="Khan M.S."/>
            <person name="Azam M.S."/>
            <person name="Haque T."/>
            <person name="Lashkar M.Z.H."/>
            <person name="Akhand A.I."/>
            <person name="Morshed G."/>
            <person name="Roy S."/>
            <person name="Uddin K.S."/>
            <person name="Rabeya T."/>
            <person name="Hossain A.S."/>
            <person name="Chowdhury A."/>
            <person name="Snigdha A.R."/>
            <person name="Mortoza M.S."/>
            <person name="Matin S.A."/>
            <person name="Hoque S.M.E."/>
            <person name="Islam M.K."/>
            <person name="Roy D.K."/>
            <person name="Haider R."/>
            <person name="Moosa M.M."/>
            <person name="Elias S.M."/>
            <person name="Hasan A.M."/>
            <person name="Jahan S."/>
            <person name="Shafiuddin M."/>
            <person name="Mahmood N."/>
            <person name="Shommy N.S."/>
        </authorList>
    </citation>
    <scope>NUCLEOTIDE SEQUENCE [LARGE SCALE GENOMIC DNA]</scope>
    <source>
        <strain evidence="4">cv. O-4</strain>
    </source>
</reference>
<dbReference type="GO" id="GO:0061817">
    <property type="term" value="P:endoplasmic reticulum-plasma membrane tethering"/>
    <property type="evidence" value="ECO:0007669"/>
    <property type="project" value="TreeGrafter"/>
</dbReference>
<dbReference type="SUPFAM" id="SSF49354">
    <property type="entry name" value="PapD-like"/>
    <property type="match status" value="1"/>
</dbReference>
<dbReference type="PROSITE" id="PS50202">
    <property type="entry name" value="MSP"/>
    <property type="match status" value="1"/>
</dbReference>
<dbReference type="AlphaFoldDB" id="A0A1R3I4G6"/>
<dbReference type="PANTHER" id="PTHR10809">
    <property type="entry name" value="VESICLE-ASSOCIATED MEMBRANE PROTEIN-ASSOCIATED PROTEIN"/>
    <property type="match status" value="1"/>
</dbReference>
<dbReference type="InterPro" id="IPR008962">
    <property type="entry name" value="PapD-like_sf"/>
</dbReference>
<dbReference type="OrthoDB" id="264603at2759"/>
<evidence type="ECO:0000313" key="3">
    <source>
        <dbReference type="EMBL" id="OMO77429.1"/>
    </source>
</evidence>